<comment type="caution">
    <text evidence="1">The sequence shown here is derived from an EMBL/GenBank/DDBJ whole genome shotgun (WGS) entry which is preliminary data.</text>
</comment>
<keyword evidence="2" id="KW-1185">Reference proteome</keyword>
<reference evidence="1 2" key="1">
    <citation type="submission" date="2022-10" db="EMBL/GenBank/DDBJ databases">
        <authorList>
            <person name="Xie J."/>
            <person name="Shen N."/>
        </authorList>
    </citation>
    <scope>NUCLEOTIDE SEQUENCE [LARGE SCALE GENOMIC DNA]</scope>
    <source>
        <strain evidence="1 2">DSM 41681</strain>
    </source>
</reference>
<name>A0ABU6CBI7_9ACTN</name>
<accession>A0ABU6CBI7</accession>
<gene>
    <name evidence="1" type="ORF">OKJ48_14380</name>
</gene>
<organism evidence="1 2">
    <name type="scientific">Streptomyces kunmingensis</name>
    <dbReference type="NCBI Taxonomy" id="68225"/>
    <lineage>
        <taxon>Bacteria</taxon>
        <taxon>Bacillati</taxon>
        <taxon>Actinomycetota</taxon>
        <taxon>Actinomycetes</taxon>
        <taxon>Kitasatosporales</taxon>
        <taxon>Streptomycetaceae</taxon>
        <taxon>Streptomyces</taxon>
    </lineage>
</organism>
<sequence length="166" mass="16674">MIDVARTLRTAALAAGVSLAARAALRRTRPGSAQLWERENYAGRSVDLCAGPAVTVGVAAGVLAADPGTRGAALVATLAAGACGAYDDLAGACDPRRGFRAHLGALRDGELTSGAVKLIGISAAGLIAGALLKARAADKLLADDQALLRDAFRILLDSADDITVVG</sequence>
<dbReference type="Proteomes" id="UP001352223">
    <property type="component" value="Unassembled WGS sequence"/>
</dbReference>
<evidence type="ECO:0000313" key="2">
    <source>
        <dbReference type="Proteomes" id="UP001352223"/>
    </source>
</evidence>
<proteinExistence type="predicted"/>
<protein>
    <submittedName>
        <fullName evidence="1">Uncharacterized protein</fullName>
    </submittedName>
</protein>
<dbReference type="EMBL" id="JAOZYB010000092">
    <property type="protein sequence ID" value="MEB3961426.1"/>
    <property type="molecule type" value="Genomic_DNA"/>
</dbReference>
<evidence type="ECO:0000313" key="1">
    <source>
        <dbReference type="EMBL" id="MEB3961426.1"/>
    </source>
</evidence>
<feature type="non-terminal residue" evidence="1">
    <location>
        <position position="166"/>
    </location>
</feature>